<proteinExistence type="predicted"/>
<comment type="caution">
    <text evidence="1">The sequence shown here is derived from an EMBL/GenBank/DDBJ whole genome shotgun (WGS) entry which is preliminary data.</text>
</comment>
<protein>
    <submittedName>
        <fullName evidence="1">Uncharacterized protein</fullName>
    </submittedName>
</protein>
<sequence length="97" mass="11058">MTSRPEYVVRQFRENECLITAIVRDPADEQAIIYGVVTRRGRLVGSYYCLDHVRDDCRIVTADGQQHESTDPRRPLTEPLAVYTLTNMATPPAHRLA</sequence>
<gene>
    <name evidence="1" type="ORF">KBO27_03870</name>
</gene>
<accession>A0ABS5D9V1</accession>
<evidence type="ECO:0000313" key="2">
    <source>
        <dbReference type="Proteomes" id="UP000674084"/>
    </source>
</evidence>
<organism evidence="1 2">
    <name type="scientific">Saccharopolyspora endophytica</name>
    <dbReference type="NCBI Taxonomy" id="543886"/>
    <lineage>
        <taxon>Bacteria</taxon>
        <taxon>Bacillati</taxon>
        <taxon>Actinomycetota</taxon>
        <taxon>Actinomycetes</taxon>
        <taxon>Pseudonocardiales</taxon>
        <taxon>Pseudonocardiaceae</taxon>
        <taxon>Saccharopolyspora</taxon>
    </lineage>
</organism>
<keyword evidence="2" id="KW-1185">Reference proteome</keyword>
<dbReference type="Proteomes" id="UP000674084">
    <property type="component" value="Unassembled WGS sequence"/>
</dbReference>
<dbReference type="RefSeq" id="WP_210968532.1">
    <property type="nucleotide sequence ID" value="NZ_JAGPXE010000001.1"/>
</dbReference>
<dbReference type="EMBL" id="JAGPXE010000001">
    <property type="protein sequence ID" value="MBQ0923066.1"/>
    <property type="molecule type" value="Genomic_DNA"/>
</dbReference>
<name>A0ABS5D9V1_9PSEU</name>
<evidence type="ECO:0000313" key="1">
    <source>
        <dbReference type="EMBL" id="MBQ0923066.1"/>
    </source>
</evidence>
<reference evidence="1 2" key="1">
    <citation type="submission" date="2021-04" db="EMBL/GenBank/DDBJ databases">
        <title>Whole-genome sequencing of Saccharopolyspora endophytica KCTC 19397.</title>
        <authorList>
            <person name="Ay H."/>
            <person name="Saygin H."/>
            <person name="Sahin N."/>
        </authorList>
    </citation>
    <scope>NUCLEOTIDE SEQUENCE [LARGE SCALE GENOMIC DNA]</scope>
    <source>
        <strain evidence="1 2">KCTC 19397</strain>
    </source>
</reference>